<evidence type="ECO:0000313" key="3">
    <source>
        <dbReference type="EMBL" id="MDQ0340296.1"/>
    </source>
</evidence>
<reference evidence="3 4" key="1">
    <citation type="submission" date="2023-07" db="EMBL/GenBank/DDBJ databases">
        <title>Genomic Encyclopedia of Type Strains, Phase IV (KMG-IV): sequencing the most valuable type-strain genomes for metagenomic binning, comparative biology and taxonomic classification.</title>
        <authorList>
            <person name="Goeker M."/>
        </authorList>
    </citation>
    <scope>NUCLEOTIDE SEQUENCE [LARGE SCALE GENOMIC DNA]</scope>
    <source>
        <strain evidence="3 4">DSM 17740</strain>
    </source>
</reference>
<feature type="domain" description="YdbS-like PH" evidence="2">
    <location>
        <begin position="252"/>
        <end position="332"/>
    </location>
</feature>
<feature type="transmembrane region" description="Helical" evidence="1">
    <location>
        <begin position="181"/>
        <end position="205"/>
    </location>
</feature>
<dbReference type="Pfam" id="PF03703">
    <property type="entry name" value="bPH_2"/>
    <property type="match status" value="3"/>
</dbReference>
<comment type="caution">
    <text evidence="3">The sequence shown here is derived from an EMBL/GenBank/DDBJ whole genome shotgun (WGS) entry which is preliminary data.</text>
</comment>
<protein>
    <submittedName>
        <fullName evidence="3">Membrane protein</fullName>
    </submittedName>
</protein>
<organism evidence="3 4">
    <name type="scientific">Caldalkalibacillus uzonensis</name>
    <dbReference type="NCBI Taxonomy" id="353224"/>
    <lineage>
        <taxon>Bacteria</taxon>
        <taxon>Bacillati</taxon>
        <taxon>Bacillota</taxon>
        <taxon>Bacilli</taxon>
        <taxon>Bacillales</taxon>
        <taxon>Bacillaceae</taxon>
        <taxon>Caldalkalibacillus</taxon>
    </lineage>
</organism>
<proteinExistence type="predicted"/>
<name>A0ABU0CV44_9BACI</name>
<feature type="domain" description="YdbS-like PH" evidence="2">
    <location>
        <begin position="66"/>
        <end position="145"/>
    </location>
</feature>
<dbReference type="PANTHER" id="PTHR34473">
    <property type="entry name" value="UPF0699 TRANSMEMBRANE PROTEIN YDBS"/>
    <property type="match status" value="1"/>
</dbReference>
<keyword evidence="1" id="KW-0472">Membrane</keyword>
<sequence length="493" mass="55742">MSDPCRLHPVTIIFQTLRLVKELFFMLIFVFISLVSTGVSHKFLLLVITLTGVAIMLIIAGSVLYWWRFIYYVKDGELRIEYGILIRKRRYIPTERIQSINLTAGIIHRLLGLTKVEIDTATSSEHAEATLAAVELSEAKKLQALLSAGQPETDTGHQHTSTADFSRPESGVHYHLPVKDLLIAASTSGSFGVLFSILLAVISPIDKLFPSLNLFDLLTDFVQSNLTLILYLVPLIALVSWLAAIIYTAVKYANFTLVRRDTDVYVSYGLLERREFTIPLRRIQAIRITENPLRQLFGLTTVYIECAGYGKEYGGSRMLYPLLRRRDLESFLQAVAPHDWELDTHRPGQLGIRPVPSRALFRYQLRLCLPVFLVVIPAVIWLPYGFLALLILGLASMLAYWQYKDAGWITSGPLLVLRSRFLSKVTMLIPQRCVQSAHVNRSFFQRRRKLASIGVRVLSGFDGAFFSVRDVDAPDGEALLDWCKPKRASSEDH</sequence>
<feature type="transmembrane region" description="Helical" evidence="1">
    <location>
        <begin position="45"/>
        <end position="67"/>
    </location>
</feature>
<feature type="domain" description="YdbS-like PH" evidence="2">
    <location>
        <begin position="414"/>
        <end position="483"/>
    </location>
</feature>
<evidence type="ECO:0000259" key="2">
    <source>
        <dbReference type="Pfam" id="PF03703"/>
    </source>
</evidence>
<keyword evidence="4" id="KW-1185">Reference proteome</keyword>
<dbReference type="PIRSF" id="PIRSF026631">
    <property type="entry name" value="UCP026631"/>
    <property type="match status" value="1"/>
</dbReference>
<evidence type="ECO:0000256" key="1">
    <source>
        <dbReference type="SAM" id="Phobius"/>
    </source>
</evidence>
<evidence type="ECO:0000313" key="4">
    <source>
        <dbReference type="Proteomes" id="UP001232445"/>
    </source>
</evidence>
<accession>A0ABU0CV44</accession>
<gene>
    <name evidence="3" type="ORF">J2S00_003105</name>
</gene>
<dbReference type="Proteomes" id="UP001232445">
    <property type="component" value="Unassembled WGS sequence"/>
</dbReference>
<feature type="transmembrane region" description="Helical" evidence="1">
    <location>
        <begin position="23"/>
        <end position="39"/>
    </location>
</feature>
<keyword evidence="1" id="KW-0812">Transmembrane</keyword>
<feature type="transmembrane region" description="Helical" evidence="1">
    <location>
        <begin position="367"/>
        <end position="400"/>
    </location>
</feature>
<feature type="transmembrane region" description="Helical" evidence="1">
    <location>
        <begin position="225"/>
        <end position="250"/>
    </location>
</feature>
<dbReference type="EMBL" id="JAUSUQ010000013">
    <property type="protein sequence ID" value="MDQ0340296.1"/>
    <property type="molecule type" value="Genomic_DNA"/>
</dbReference>
<dbReference type="PANTHER" id="PTHR34473:SF2">
    <property type="entry name" value="UPF0699 TRANSMEMBRANE PROTEIN YDBT"/>
    <property type="match status" value="1"/>
</dbReference>
<dbReference type="RefSeq" id="WP_307341680.1">
    <property type="nucleotide sequence ID" value="NZ_JAUSUQ010000013.1"/>
</dbReference>
<dbReference type="InterPro" id="IPR005182">
    <property type="entry name" value="YdbS-like_PH"/>
</dbReference>
<keyword evidence="1" id="KW-1133">Transmembrane helix</keyword>
<dbReference type="InterPro" id="IPR014529">
    <property type="entry name" value="UCP026631"/>
</dbReference>